<dbReference type="NCBIfam" id="TIGR01628">
    <property type="entry name" value="PABP-1234"/>
    <property type="match status" value="1"/>
</dbReference>
<feature type="domain" description="RRM" evidence="10">
    <location>
        <begin position="199"/>
        <end position="276"/>
    </location>
</feature>
<dbReference type="Proteomes" id="UP000052978">
    <property type="component" value="Unassembled WGS sequence"/>
</dbReference>
<evidence type="ECO:0000256" key="4">
    <source>
        <dbReference type="ARBA" id="ARBA00022737"/>
    </source>
</evidence>
<dbReference type="CDD" id="cd12379">
    <property type="entry name" value="RRM2_I_PABPs"/>
    <property type="match status" value="1"/>
</dbReference>
<dbReference type="SMART" id="SM00360">
    <property type="entry name" value="RRM"/>
    <property type="match status" value="4"/>
</dbReference>
<accession>S7NH05</accession>
<dbReference type="AlphaFoldDB" id="S7NH05"/>
<evidence type="ECO:0000313" key="13">
    <source>
        <dbReference type="Proteomes" id="UP000052978"/>
    </source>
</evidence>
<gene>
    <name evidence="12" type="ORF">D623_10020285</name>
</gene>
<dbReference type="PROSITE" id="PS51309">
    <property type="entry name" value="PABC"/>
    <property type="match status" value="1"/>
</dbReference>
<evidence type="ECO:0000256" key="8">
    <source>
        <dbReference type="RuleBase" id="RU362004"/>
    </source>
</evidence>
<feature type="compositionally biased region" description="Basic residues" evidence="9">
    <location>
        <begin position="385"/>
        <end position="396"/>
    </location>
</feature>
<evidence type="ECO:0000313" key="12">
    <source>
        <dbReference type="EMBL" id="EPQ16794.1"/>
    </source>
</evidence>
<keyword evidence="5 7" id="KW-0694">RNA-binding</keyword>
<evidence type="ECO:0000256" key="9">
    <source>
        <dbReference type="SAM" id="MobiDB-lite"/>
    </source>
</evidence>
<dbReference type="InterPro" id="IPR002004">
    <property type="entry name" value="PABP_HYD_C"/>
</dbReference>
<feature type="compositionally biased region" description="Low complexity" evidence="9">
    <location>
        <begin position="475"/>
        <end position="490"/>
    </location>
</feature>
<comment type="subcellular location">
    <subcellularLocation>
        <location evidence="1 8">Cytoplasm</location>
    </subcellularLocation>
</comment>
<feature type="compositionally biased region" description="Low complexity" evidence="9">
    <location>
        <begin position="419"/>
        <end position="461"/>
    </location>
</feature>
<keyword evidence="3 8" id="KW-0963">Cytoplasm</keyword>
<dbReference type="PROSITE" id="PS50102">
    <property type="entry name" value="RRM"/>
    <property type="match status" value="4"/>
</dbReference>
<dbReference type="CDD" id="cd12378">
    <property type="entry name" value="RRM1_I_PABPs"/>
    <property type="match status" value="1"/>
</dbReference>
<feature type="domain" description="RRM" evidence="10">
    <location>
        <begin position="19"/>
        <end position="97"/>
    </location>
</feature>
<dbReference type="FunFam" id="1.10.1900.10:FF:000004">
    <property type="entry name" value="Polyadenylate-binding protein"/>
    <property type="match status" value="1"/>
</dbReference>
<sequence length="681" mass="74017">MATWQADEENPVMPGFSTASLYVGDLHPEVTEAMLYEKFSVAGPILSIRVCRDAVSSRSLGYGYVNFQRPEDAGHALNTMNFDILHGKPMRIMWCQRDPSLRKSGVGNVFVNHLDKSIDNKELYDLFAAFGTILSCKVASDENGSKGHGFVHFETREAAEKAIAEMNGTLVKERKVFVGQFKRPNQREAERRLKVEEYTNVYVKNFGEGMNDERLLEIFSQYGPLSSVKVMTDDSGKSKGFGFIRFERHVDAKKAVEELNGKEFRGKRIYVSRAQKKKEREAELQQKLEEIKRNRITKYHGINLYVKNLAESIDDERLLKMFAPFGTITSAKVMVKGGRRKGFGFVCFSSPEEAKKAVAEMHGKVLSGRRLYVSFARYKQERRAHLASHHGKKKATPAKAPPTPDTSPSQPASPDGLMAAAPQAADSAAPQAADSAAPQAADSAAPQAEDSAAPQAEDSAALQAEDSAAPQAEDSAALQAADSPSQAAQPTPSPCDTDEAAQPPPSHNLPNVDPATWGPRAPASSRLPQATWAQPECAASTSTPTASPRPTARSALQYKYNAGVCNPQQLGAQPHAAAKPPVAREQGGRCLIASTLASASPEDQKKMLGEWLFPLIQALQPTLASKITGMLLEMDNSELLLLLESPESLCSKVDEAVAVLEACQAQQGERKPLSVPPGFQL</sequence>
<dbReference type="GO" id="GO:0003723">
    <property type="term" value="F:RNA binding"/>
    <property type="evidence" value="ECO:0007669"/>
    <property type="project" value="UniProtKB-UniRule"/>
</dbReference>
<dbReference type="InterPro" id="IPR000504">
    <property type="entry name" value="RRM_dom"/>
</dbReference>
<feature type="region of interest" description="Disordered" evidence="9">
    <location>
        <begin position="383"/>
        <end position="551"/>
    </location>
</feature>
<dbReference type="FunFam" id="3.30.70.330:FF:000091">
    <property type="entry name" value="Polyadenylate-binding protein"/>
    <property type="match status" value="1"/>
</dbReference>
<evidence type="ECO:0000256" key="1">
    <source>
        <dbReference type="ARBA" id="ARBA00004496"/>
    </source>
</evidence>
<evidence type="ECO:0000256" key="6">
    <source>
        <dbReference type="ARBA" id="ARBA00043929"/>
    </source>
</evidence>
<dbReference type="Gene3D" id="1.10.1900.10">
    <property type="entry name" value="c-terminal domain of poly(a) binding protein"/>
    <property type="match status" value="1"/>
</dbReference>
<dbReference type="EMBL" id="KE164302">
    <property type="protein sequence ID" value="EPQ16794.1"/>
    <property type="molecule type" value="Genomic_DNA"/>
</dbReference>
<feature type="domain" description="RRM" evidence="10">
    <location>
        <begin position="302"/>
        <end position="378"/>
    </location>
</feature>
<dbReference type="SUPFAM" id="SSF54928">
    <property type="entry name" value="RNA-binding domain, RBD"/>
    <property type="match status" value="2"/>
</dbReference>
<dbReference type="FunFam" id="3.30.70.330:FF:000003">
    <property type="entry name" value="Polyadenylate-binding protein"/>
    <property type="match status" value="1"/>
</dbReference>
<dbReference type="GO" id="GO:0005737">
    <property type="term" value="C:cytoplasm"/>
    <property type="evidence" value="ECO:0007669"/>
    <property type="project" value="UniProtKB-SubCell"/>
</dbReference>
<evidence type="ECO:0000256" key="3">
    <source>
        <dbReference type="ARBA" id="ARBA00022490"/>
    </source>
</evidence>
<evidence type="ECO:0000256" key="2">
    <source>
        <dbReference type="ARBA" id="ARBA00008557"/>
    </source>
</evidence>
<dbReference type="PANTHER" id="PTHR24012">
    <property type="entry name" value="RNA BINDING PROTEIN"/>
    <property type="match status" value="1"/>
</dbReference>
<dbReference type="InterPro" id="IPR012677">
    <property type="entry name" value="Nucleotide-bd_a/b_plait_sf"/>
</dbReference>
<dbReference type="InterPro" id="IPR006515">
    <property type="entry name" value="PABP_1234"/>
</dbReference>
<dbReference type="FunFam" id="3.30.70.330:FF:000049">
    <property type="entry name" value="Polyadenylate-binding protein"/>
    <property type="match status" value="1"/>
</dbReference>
<comment type="function">
    <text evidence="6">Binds the poly(A) tail of mRNA. May be involved in cytoplasmic regulatory processes of mRNA metabolism. Can probably bind to cytoplasmic RNA sequences other than poly(A) in vivo.</text>
</comment>
<feature type="domain" description="RRM" evidence="10">
    <location>
        <begin position="107"/>
        <end position="183"/>
    </location>
</feature>
<dbReference type="SUPFAM" id="SSF63570">
    <property type="entry name" value="PABC (PABP) domain"/>
    <property type="match status" value="1"/>
</dbReference>
<evidence type="ECO:0000256" key="5">
    <source>
        <dbReference type="ARBA" id="ARBA00022884"/>
    </source>
</evidence>
<dbReference type="SMART" id="SM00517">
    <property type="entry name" value="PolyA"/>
    <property type="match status" value="1"/>
</dbReference>
<dbReference type="InterPro" id="IPR036053">
    <property type="entry name" value="PABP-dom"/>
</dbReference>
<dbReference type="CDD" id="cd12380">
    <property type="entry name" value="RRM3_I_PABPs"/>
    <property type="match status" value="1"/>
</dbReference>
<dbReference type="Pfam" id="PF00658">
    <property type="entry name" value="MLLE"/>
    <property type="match status" value="1"/>
</dbReference>
<dbReference type="FunFam" id="3.30.70.330:FF:000234">
    <property type="entry name" value="Polyadenylate-binding protein 5"/>
    <property type="match status" value="1"/>
</dbReference>
<evidence type="ECO:0000259" key="10">
    <source>
        <dbReference type="PROSITE" id="PS50102"/>
    </source>
</evidence>
<feature type="compositionally biased region" description="Low complexity" evidence="9">
    <location>
        <begin position="538"/>
        <end position="551"/>
    </location>
</feature>
<dbReference type="CDD" id="cd12381">
    <property type="entry name" value="RRM4_I_PABPs"/>
    <property type="match status" value="1"/>
</dbReference>
<keyword evidence="4" id="KW-0677">Repeat</keyword>
<protein>
    <recommendedName>
        <fullName evidence="8">Polyadenylate-binding protein</fullName>
        <shortName evidence="8">PABP</shortName>
    </recommendedName>
</protein>
<organism evidence="12 13">
    <name type="scientific">Myotis brandtii</name>
    <name type="common">Brandt's bat</name>
    <dbReference type="NCBI Taxonomy" id="109478"/>
    <lineage>
        <taxon>Eukaryota</taxon>
        <taxon>Metazoa</taxon>
        <taxon>Chordata</taxon>
        <taxon>Craniata</taxon>
        <taxon>Vertebrata</taxon>
        <taxon>Euteleostomi</taxon>
        <taxon>Mammalia</taxon>
        <taxon>Eutheria</taxon>
        <taxon>Laurasiatheria</taxon>
        <taxon>Chiroptera</taxon>
        <taxon>Yangochiroptera</taxon>
        <taxon>Vespertilionidae</taxon>
        <taxon>Myotis</taxon>
    </lineage>
</organism>
<dbReference type="InterPro" id="IPR034364">
    <property type="entry name" value="PABP_RRM1"/>
</dbReference>
<comment type="similarity">
    <text evidence="2 8">Belongs to the polyadenylate-binding protein type-1 family.</text>
</comment>
<proteinExistence type="inferred from homology"/>
<dbReference type="SMART" id="SM00361">
    <property type="entry name" value="RRM_1"/>
    <property type="match status" value="3"/>
</dbReference>
<dbReference type="InterPro" id="IPR045305">
    <property type="entry name" value="RRM2_I_PABPs"/>
</dbReference>
<dbReference type="Gene3D" id="3.30.70.330">
    <property type="match status" value="4"/>
</dbReference>
<dbReference type="InterPro" id="IPR035979">
    <property type="entry name" value="RBD_domain_sf"/>
</dbReference>
<feature type="domain" description="PABC" evidence="11">
    <location>
        <begin position="588"/>
        <end position="665"/>
    </location>
</feature>
<name>S7NH05_MYOBR</name>
<keyword evidence="13" id="KW-1185">Reference proteome</keyword>
<reference evidence="12 13" key="1">
    <citation type="journal article" date="2013" name="Nat. Commun.">
        <title>Genome analysis reveals insights into physiology and longevity of the Brandt's bat Myotis brandtii.</title>
        <authorList>
            <person name="Seim I."/>
            <person name="Fang X."/>
            <person name="Xiong Z."/>
            <person name="Lobanov A.V."/>
            <person name="Huang Z."/>
            <person name="Ma S."/>
            <person name="Feng Y."/>
            <person name="Turanov A.A."/>
            <person name="Zhu Y."/>
            <person name="Lenz T.L."/>
            <person name="Gerashchenko M.V."/>
            <person name="Fan D."/>
            <person name="Hee Yim S."/>
            <person name="Yao X."/>
            <person name="Jordan D."/>
            <person name="Xiong Y."/>
            <person name="Ma Y."/>
            <person name="Lyapunov A.N."/>
            <person name="Chen G."/>
            <person name="Kulakova O.I."/>
            <person name="Sun Y."/>
            <person name="Lee S.G."/>
            <person name="Bronson R.T."/>
            <person name="Moskalev A.A."/>
            <person name="Sunyaev S.R."/>
            <person name="Zhang G."/>
            <person name="Krogh A."/>
            <person name="Wang J."/>
            <person name="Gladyshev V.N."/>
        </authorList>
    </citation>
    <scope>NUCLEOTIDE SEQUENCE [LARGE SCALE GENOMIC DNA]</scope>
</reference>
<dbReference type="InterPro" id="IPR003954">
    <property type="entry name" value="RRM_euk-type"/>
</dbReference>
<evidence type="ECO:0000256" key="7">
    <source>
        <dbReference type="PROSITE-ProRule" id="PRU00176"/>
    </source>
</evidence>
<evidence type="ECO:0000259" key="11">
    <source>
        <dbReference type="PROSITE" id="PS51309"/>
    </source>
</evidence>
<dbReference type="Pfam" id="PF00076">
    <property type="entry name" value="RRM_1"/>
    <property type="match status" value="4"/>
</dbReference>
<dbReference type="eggNOG" id="KOG0123">
    <property type="taxonomic scope" value="Eukaryota"/>
</dbReference>